<dbReference type="Gene3D" id="1.20.1560.10">
    <property type="entry name" value="ABC transporter type 1, transmembrane domain"/>
    <property type="match status" value="1"/>
</dbReference>
<dbReference type="InterPro" id="IPR017871">
    <property type="entry name" value="ABC_transporter-like_CS"/>
</dbReference>
<proteinExistence type="predicted"/>
<name>A0A4S2BQ52_9LACO</name>
<dbReference type="RefSeq" id="WP_004045207.1">
    <property type="nucleotide sequence ID" value="NZ_AQFR02000003.1"/>
</dbReference>
<dbReference type="Pfam" id="PF00664">
    <property type="entry name" value="ABC_membrane"/>
    <property type="match status" value="1"/>
</dbReference>
<dbReference type="InterPro" id="IPR003439">
    <property type="entry name" value="ABC_transporter-like_ATP-bd"/>
</dbReference>
<dbReference type="GO" id="GO:0005886">
    <property type="term" value="C:plasma membrane"/>
    <property type="evidence" value="ECO:0007669"/>
    <property type="project" value="UniProtKB-SubCell"/>
</dbReference>
<evidence type="ECO:0000256" key="7">
    <source>
        <dbReference type="ARBA" id="ARBA00022989"/>
    </source>
</evidence>
<keyword evidence="8 9" id="KW-0472">Membrane</keyword>
<dbReference type="PANTHER" id="PTHR43394">
    <property type="entry name" value="ATP-DEPENDENT PERMEASE MDL1, MITOCHONDRIAL"/>
    <property type="match status" value="1"/>
</dbReference>
<feature type="transmembrane region" description="Helical" evidence="9">
    <location>
        <begin position="18"/>
        <end position="39"/>
    </location>
</feature>
<keyword evidence="7 9" id="KW-1133">Transmembrane helix</keyword>
<feature type="transmembrane region" description="Helical" evidence="9">
    <location>
        <begin position="136"/>
        <end position="154"/>
    </location>
</feature>
<evidence type="ECO:0000256" key="8">
    <source>
        <dbReference type="ARBA" id="ARBA00023136"/>
    </source>
</evidence>
<dbReference type="Gene3D" id="3.40.50.300">
    <property type="entry name" value="P-loop containing nucleotide triphosphate hydrolases"/>
    <property type="match status" value="1"/>
</dbReference>
<evidence type="ECO:0000313" key="12">
    <source>
        <dbReference type="EMBL" id="TGY16064.1"/>
    </source>
</evidence>
<dbReference type="GO" id="GO:0016887">
    <property type="term" value="F:ATP hydrolysis activity"/>
    <property type="evidence" value="ECO:0007669"/>
    <property type="project" value="InterPro"/>
</dbReference>
<keyword evidence="4 9" id="KW-0812">Transmembrane</keyword>
<feature type="transmembrane region" description="Helical" evidence="9">
    <location>
        <begin position="160"/>
        <end position="176"/>
    </location>
</feature>
<keyword evidence="2" id="KW-0813">Transport</keyword>
<gene>
    <name evidence="12" type="ORF">E5351_04410</name>
</gene>
<evidence type="ECO:0000256" key="9">
    <source>
        <dbReference type="SAM" id="Phobius"/>
    </source>
</evidence>
<evidence type="ECO:0000256" key="1">
    <source>
        <dbReference type="ARBA" id="ARBA00004651"/>
    </source>
</evidence>
<dbReference type="Proteomes" id="UP000309117">
    <property type="component" value="Unassembled WGS sequence"/>
</dbReference>
<dbReference type="PROSITE" id="PS00211">
    <property type="entry name" value="ABC_TRANSPORTER_1"/>
    <property type="match status" value="1"/>
</dbReference>
<sequence>MNSFKILIPHFKNYKKDLVFALISILVSALSGLYQPKLLENIQKALMAEQRQSVIQDEILLIALGIIAIIAGIFNVYYASRLAQGVTSDLREETYAKIQSFSLENIEKFSAGSLTTRLINDMNQIMNMIMQLFMQMLRMPILIVGSFIFCIIIIPRFWWATIFMVALIFGFGFFVLKRMNALFEKYQAKMDQISNQAQETLQGVRVVKSFNQGPQEIKKFNQTSNKLNDYNIVIGYWFSAVMPAFQLIAYLVITLVVYLIGQSITAHPSDVTVISPFVNYVLTLLWAVMIAGMVMMQFARATISLGRIDEILKTEPTVKFNEKAFKKPLGGSVEFDHVSFTYPDGDKATLEDISFKIPAGKMVGIVGATGSGKSTLAQLIARLYDPTKGKVEIGGHNLRDVSEESLRKTVAFVLQKAILFSGTIASNLKQGNSRAKLHELQRAADMAQASEFIQRYNDSFDHEVEERSANFSGGQKQRLSIARGLISKSPILILDDSTSALDAESEKKVQEALEHELPDTTTFIIAEKIVSVKNADTILVLDEGKLVAQGTHEELLKTSPVYQEIYNTQRAKNAGGEK</sequence>
<evidence type="ECO:0000259" key="11">
    <source>
        <dbReference type="PROSITE" id="PS50929"/>
    </source>
</evidence>
<dbReference type="PROSITE" id="PS50929">
    <property type="entry name" value="ABC_TM1F"/>
    <property type="match status" value="1"/>
</dbReference>
<keyword evidence="3" id="KW-1003">Cell membrane</keyword>
<dbReference type="CDD" id="cd18548">
    <property type="entry name" value="ABC_6TM_Tm287_like"/>
    <property type="match status" value="1"/>
</dbReference>
<dbReference type="InterPro" id="IPR027417">
    <property type="entry name" value="P-loop_NTPase"/>
</dbReference>
<keyword evidence="5" id="KW-0547">Nucleotide-binding</keyword>
<evidence type="ECO:0000256" key="2">
    <source>
        <dbReference type="ARBA" id="ARBA00022448"/>
    </source>
</evidence>
<evidence type="ECO:0000313" key="13">
    <source>
        <dbReference type="Proteomes" id="UP000309117"/>
    </source>
</evidence>
<organism evidence="12 13">
    <name type="scientific">Lactobacillus intestinalis</name>
    <dbReference type="NCBI Taxonomy" id="151781"/>
    <lineage>
        <taxon>Bacteria</taxon>
        <taxon>Bacillati</taxon>
        <taxon>Bacillota</taxon>
        <taxon>Bacilli</taxon>
        <taxon>Lactobacillales</taxon>
        <taxon>Lactobacillaceae</taxon>
        <taxon>Lactobacillus</taxon>
    </lineage>
</organism>
<evidence type="ECO:0000256" key="3">
    <source>
        <dbReference type="ARBA" id="ARBA00022475"/>
    </source>
</evidence>
<dbReference type="InterPro" id="IPR003593">
    <property type="entry name" value="AAA+_ATPase"/>
</dbReference>
<feature type="transmembrane region" description="Helical" evidence="9">
    <location>
        <begin position="59"/>
        <end position="78"/>
    </location>
</feature>
<dbReference type="GO" id="GO:0005524">
    <property type="term" value="F:ATP binding"/>
    <property type="evidence" value="ECO:0007669"/>
    <property type="project" value="UniProtKB-KW"/>
</dbReference>
<dbReference type="InterPro" id="IPR036640">
    <property type="entry name" value="ABC1_TM_sf"/>
</dbReference>
<protein>
    <submittedName>
        <fullName evidence="12">ABC transporter ATP-binding protein</fullName>
    </submittedName>
</protein>
<keyword evidence="6 12" id="KW-0067">ATP-binding</keyword>
<dbReference type="PROSITE" id="PS50893">
    <property type="entry name" value="ABC_TRANSPORTER_2"/>
    <property type="match status" value="1"/>
</dbReference>
<dbReference type="FunFam" id="3.40.50.300:FF:000221">
    <property type="entry name" value="Multidrug ABC transporter ATP-binding protein"/>
    <property type="match status" value="1"/>
</dbReference>
<comment type="subcellular location">
    <subcellularLocation>
        <location evidence="1">Cell membrane</location>
        <topology evidence="1">Multi-pass membrane protein</topology>
    </subcellularLocation>
</comment>
<reference evidence="12 13" key="1">
    <citation type="submission" date="2019-04" db="EMBL/GenBank/DDBJ databases">
        <title>Microbes associate with the intestines of laboratory mice.</title>
        <authorList>
            <person name="Navarre W."/>
            <person name="Wong E."/>
            <person name="Huang K."/>
            <person name="Tropini C."/>
            <person name="Ng K."/>
            <person name="Yu B."/>
        </authorList>
    </citation>
    <scope>NUCLEOTIDE SEQUENCE [LARGE SCALE GENOMIC DNA]</scope>
    <source>
        <strain evidence="12 13">NM61_E11</strain>
    </source>
</reference>
<dbReference type="GO" id="GO:0015421">
    <property type="term" value="F:ABC-type oligopeptide transporter activity"/>
    <property type="evidence" value="ECO:0007669"/>
    <property type="project" value="TreeGrafter"/>
</dbReference>
<feature type="transmembrane region" description="Helical" evidence="9">
    <location>
        <begin position="280"/>
        <end position="299"/>
    </location>
</feature>
<evidence type="ECO:0000256" key="4">
    <source>
        <dbReference type="ARBA" id="ARBA00022692"/>
    </source>
</evidence>
<dbReference type="Pfam" id="PF00005">
    <property type="entry name" value="ABC_tran"/>
    <property type="match status" value="1"/>
</dbReference>
<accession>A0A4S2BQ52</accession>
<evidence type="ECO:0000256" key="6">
    <source>
        <dbReference type="ARBA" id="ARBA00022840"/>
    </source>
</evidence>
<feature type="domain" description="ABC transmembrane type-1" evidence="11">
    <location>
        <begin position="19"/>
        <end position="300"/>
    </location>
</feature>
<dbReference type="PANTHER" id="PTHR43394:SF1">
    <property type="entry name" value="ATP-BINDING CASSETTE SUB-FAMILY B MEMBER 10, MITOCHONDRIAL"/>
    <property type="match status" value="1"/>
</dbReference>
<dbReference type="SUPFAM" id="SSF90123">
    <property type="entry name" value="ABC transporter transmembrane region"/>
    <property type="match status" value="1"/>
</dbReference>
<feature type="transmembrane region" description="Helical" evidence="9">
    <location>
        <begin position="234"/>
        <end position="260"/>
    </location>
</feature>
<dbReference type="EMBL" id="SRYV01000006">
    <property type="protein sequence ID" value="TGY16064.1"/>
    <property type="molecule type" value="Genomic_DNA"/>
</dbReference>
<comment type="caution">
    <text evidence="12">The sequence shown here is derived from an EMBL/GenBank/DDBJ whole genome shotgun (WGS) entry which is preliminary data.</text>
</comment>
<dbReference type="InterPro" id="IPR039421">
    <property type="entry name" value="Type_1_exporter"/>
</dbReference>
<feature type="domain" description="ABC transporter" evidence="10">
    <location>
        <begin position="333"/>
        <end position="568"/>
    </location>
</feature>
<evidence type="ECO:0000256" key="5">
    <source>
        <dbReference type="ARBA" id="ARBA00022741"/>
    </source>
</evidence>
<dbReference type="InterPro" id="IPR011527">
    <property type="entry name" value="ABC1_TM_dom"/>
</dbReference>
<dbReference type="SUPFAM" id="SSF52540">
    <property type="entry name" value="P-loop containing nucleoside triphosphate hydrolases"/>
    <property type="match status" value="1"/>
</dbReference>
<dbReference type="SMART" id="SM00382">
    <property type="entry name" value="AAA"/>
    <property type="match status" value="1"/>
</dbReference>
<dbReference type="AlphaFoldDB" id="A0A4S2BQ52"/>
<evidence type="ECO:0000259" key="10">
    <source>
        <dbReference type="PROSITE" id="PS50893"/>
    </source>
</evidence>